<dbReference type="Proteomes" id="UP000800093">
    <property type="component" value="Unassembled WGS sequence"/>
</dbReference>
<keyword evidence="2 4" id="KW-0863">Zinc-finger</keyword>
<feature type="domain" description="CHY-type" evidence="5">
    <location>
        <begin position="8"/>
        <end position="71"/>
    </location>
</feature>
<evidence type="ECO:0000313" key="6">
    <source>
        <dbReference type="EMBL" id="KAF2257639.1"/>
    </source>
</evidence>
<keyword evidence="7" id="KW-1185">Reference proteome</keyword>
<dbReference type="PROSITE" id="PS51266">
    <property type="entry name" value="ZF_CHY"/>
    <property type="match status" value="1"/>
</dbReference>
<evidence type="ECO:0000256" key="3">
    <source>
        <dbReference type="ARBA" id="ARBA00022833"/>
    </source>
</evidence>
<accession>A0A9P4N0H2</accession>
<comment type="caution">
    <text evidence="6">The sequence shown here is derived from an EMBL/GenBank/DDBJ whole genome shotgun (WGS) entry which is preliminary data.</text>
</comment>
<evidence type="ECO:0000256" key="1">
    <source>
        <dbReference type="ARBA" id="ARBA00022723"/>
    </source>
</evidence>
<dbReference type="Pfam" id="PF05495">
    <property type="entry name" value="zf-CHY"/>
    <property type="match status" value="1"/>
</dbReference>
<evidence type="ECO:0000256" key="2">
    <source>
        <dbReference type="ARBA" id="ARBA00022771"/>
    </source>
</evidence>
<keyword evidence="3" id="KW-0862">Zinc</keyword>
<evidence type="ECO:0000259" key="5">
    <source>
        <dbReference type="PROSITE" id="PS51266"/>
    </source>
</evidence>
<dbReference type="GO" id="GO:0008270">
    <property type="term" value="F:zinc ion binding"/>
    <property type="evidence" value="ECO:0007669"/>
    <property type="project" value="UniProtKB-KW"/>
</dbReference>
<gene>
    <name evidence="6" type="ORF">CC78DRAFT_538385</name>
</gene>
<proteinExistence type="predicted"/>
<dbReference type="InterPro" id="IPR008913">
    <property type="entry name" value="Znf_CHY"/>
</dbReference>
<protein>
    <recommendedName>
        <fullName evidence="5">CHY-type domain-containing protein</fullName>
    </recommendedName>
</protein>
<reference evidence="7" key="1">
    <citation type="journal article" date="2020" name="Stud. Mycol.">
        <title>101 Dothideomycetes genomes: A test case for predicting lifestyles and emergence of pathogens.</title>
        <authorList>
            <person name="Haridas S."/>
            <person name="Albert R."/>
            <person name="Binder M."/>
            <person name="Bloem J."/>
            <person name="LaButti K."/>
            <person name="Salamov A."/>
            <person name="Andreopoulos B."/>
            <person name="Baker S."/>
            <person name="Barry K."/>
            <person name="Bills G."/>
            <person name="Bluhm B."/>
            <person name="Cannon C."/>
            <person name="Castanera R."/>
            <person name="Culley D."/>
            <person name="Daum C."/>
            <person name="Ezra D."/>
            <person name="Gonzalez J."/>
            <person name="Henrissat B."/>
            <person name="Kuo A."/>
            <person name="Liang C."/>
            <person name="Lipzen A."/>
            <person name="Lutzoni F."/>
            <person name="Magnuson J."/>
            <person name="Mondo S."/>
            <person name="Nolan M."/>
            <person name="Ohm R."/>
            <person name="Pangilinan J."/>
            <person name="Park H.-J."/>
            <person name="Ramirez L."/>
            <person name="Alfaro M."/>
            <person name="Sun H."/>
            <person name="Tritt A."/>
            <person name="Yoshinaga Y."/>
            <person name="Zwiers L.-H."/>
            <person name="Turgeon B."/>
            <person name="Goodwin S."/>
            <person name="Spatafora J."/>
            <person name="Crous P."/>
            <person name="Grigoriev I."/>
        </authorList>
    </citation>
    <scope>NUCLEOTIDE SEQUENCE [LARGE SCALE GENOMIC DNA]</scope>
    <source>
        <strain evidence="7">CBS 304.66</strain>
    </source>
</reference>
<name>A0A9P4N0H2_9PLEO</name>
<organism evidence="6 7">
    <name type="scientific">Lojkania enalia</name>
    <dbReference type="NCBI Taxonomy" id="147567"/>
    <lineage>
        <taxon>Eukaryota</taxon>
        <taxon>Fungi</taxon>
        <taxon>Dikarya</taxon>
        <taxon>Ascomycota</taxon>
        <taxon>Pezizomycotina</taxon>
        <taxon>Dothideomycetes</taxon>
        <taxon>Pleosporomycetidae</taxon>
        <taxon>Pleosporales</taxon>
        <taxon>Pleosporales incertae sedis</taxon>
        <taxon>Lojkania</taxon>
    </lineage>
</organism>
<dbReference type="OrthoDB" id="411372at2759"/>
<keyword evidence="1" id="KW-0479">Metal-binding</keyword>
<evidence type="ECO:0000313" key="7">
    <source>
        <dbReference type="Proteomes" id="UP000800093"/>
    </source>
</evidence>
<dbReference type="SUPFAM" id="SSF161219">
    <property type="entry name" value="CHY zinc finger-like"/>
    <property type="match status" value="1"/>
</dbReference>
<dbReference type="InterPro" id="IPR037274">
    <property type="entry name" value="Znf_CHY_sf"/>
</dbReference>
<dbReference type="EMBL" id="ML986897">
    <property type="protein sequence ID" value="KAF2257639.1"/>
    <property type="molecule type" value="Genomic_DNA"/>
</dbReference>
<sequence>MSTVHGLDVNDKTQCKHYSSPKDVIAIKHPCCKKFYACIKCHEACEAHEARVWRRDERGAEGRLATEQAKC</sequence>
<dbReference type="AlphaFoldDB" id="A0A9P4N0H2"/>
<evidence type="ECO:0000256" key="4">
    <source>
        <dbReference type="PROSITE-ProRule" id="PRU00601"/>
    </source>
</evidence>